<evidence type="ECO:0000256" key="11">
    <source>
        <dbReference type="SAM" id="MobiDB-lite"/>
    </source>
</evidence>
<reference evidence="15" key="1">
    <citation type="submission" date="2025-08" db="UniProtKB">
        <authorList>
            <consortium name="RefSeq"/>
        </authorList>
    </citation>
    <scope>IDENTIFICATION</scope>
    <source>
        <tissue evidence="15">Whole body</tissue>
    </source>
</reference>
<keyword evidence="3 10" id="KW-0808">Transferase</keyword>
<dbReference type="EC" id="2.3.2.27" evidence="10"/>
<dbReference type="PANTHER" id="PTHR21497">
    <property type="entry name" value="UBIQUITIN LIGASE E3 ALPHA-RELATED"/>
    <property type="match status" value="1"/>
</dbReference>
<feature type="region of interest" description="Disordered" evidence="11">
    <location>
        <begin position="1555"/>
        <end position="1596"/>
    </location>
</feature>
<feature type="zinc finger region" description="UBR-type" evidence="9">
    <location>
        <begin position="123"/>
        <end position="194"/>
    </location>
</feature>
<keyword evidence="7 10" id="KW-0862">Zinc</keyword>
<feature type="compositionally biased region" description="Polar residues" evidence="11">
    <location>
        <begin position="1073"/>
        <end position="1083"/>
    </location>
</feature>
<dbReference type="Pfam" id="PF22960">
    <property type="entry name" value="WHD_UBR1"/>
    <property type="match status" value="1"/>
</dbReference>
<dbReference type="Pfam" id="PF02207">
    <property type="entry name" value="zf-UBR"/>
    <property type="match status" value="1"/>
</dbReference>
<keyword evidence="4 10" id="KW-0479">Metal-binding</keyword>
<dbReference type="InterPro" id="IPR039164">
    <property type="entry name" value="UBR1-like"/>
</dbReference>
<sequence>MIMNTVSTSIVGHEHSTAYSLMKRGKRGAAAFIAADCCMIAAAAAAAAATAATTQQSQDNCDNDEAEAALIRCKILDNLLDVLLNPYDAIGEWNNLDWIRWLMAGGKTLDEFSSAVKGYDYGTCCGLVWTANYVAYRCRTCSISPCMSLCGDCFKRGDHTGHDFNMFRSQAGGACDCGDTSVMKPDGFCRKHSTNNLDGSTSGCKQPPADLLRVAERIMPRLMLRLVQYLRENSKLPDTRSPSQQISLSGMGRDQQNLLLGGDLDPFLAMLHDLSALGAAMRRVMTVSLTSEKIYQWACEYYTNSTASIVNQDSCLQEQQQQEQGQTIYSIYTNKVRRYYNDAINQYSQSTSSNNRRRRHSNTTDVSSGDVAMGSKGIQSNSEEDDDDDDLDQDGNSSQKNKLNHSSFLQEIVFWTVRYEFPQKMVCLLLNLLPDASYKEALTEAFVMHYGCVARVLATTQDSDTLSNHIVHISVQLFSNEALATRMVDKLGLLRVMVSSLRRMMTKILIPSTLHDATKNKHKVVDCSKAVMKEHCYWPLVSDLNNVLSHRPIAIKFMSDKRLLDSWFSYLSMFQGMNVNCRELGHHVEFEPNTYYAAFSAELEASAYPMWAMLSHLTSIDTWPLASSVIHACLKRLRKWLKDVGYFNNQCAGELCGGNASSLAEYNIGTHSTTAIIRRSDDLNQFTFHLPLHRYLAVFVCQAVRAQGARIEDIIPYISTSDTPDRDALLLAIAVHPVRAQAAFYEIMQGAWIRNGLQIKGQAMTYIQSNFCISMVDADIYLLQFCLSELSDANIFMSLILEKFKVYDWLHVIKHGGLPQIMDNVEFDTSTIEGLLVFLATLVGVRTNLCSDEDYDYCQSQLEMVTLLCVSDKTHSQLMELMPERCGGGTQITTVTASTTIRDRDDNQGPRDFETVLQTVAEYKRPQFEASGNMQQGLYVPLPHVWRNLYDPVHILLRAVHRRDFQSALDRYTAYMRSVGLLKQNETPWPPYKKPQKHHPAYQDPCRVLLSRLFHGVAWHCLYRTAVFKDVGEHALSLLIYLLDLAWTCYIDSSINEKNSSNQQQPPMDLDLSTASSLPTSSKEYSHEPPKTDTVEKLCPTKRIKITEADASHACCENDKSKNLSKKQDAKPLLLDRWFNSDDLVENLCTTITDFELPPPYFHYFFGPGSENTIPPTSNTSTASTLATNIFDILTPNSSSHNLGNLNPVKRRLLRVFPPNYENDNSTETSADILESNENLAPETSEDDKQNPLVPINESIISLLLKLHSQLSGKSDSYHPPLLTSSETDESIPPNQLFPEANNYFQCGDGAFYVGRLLDRLAKGSSSCYQCIVHHRLLLWPKAVVMQETATREDEEREQQERKRRARERKQQMMEEIEKEQRRFLDRLRVSESANSSDSTSLLYDEPVTGVQTSTSTTGSSNTNTSSLSDTIIDKEQNNSCETKETGVHPTNSSKTLTVDCIICNQTVVVQAEQQREDPVGLVILVQGTNVLAHRRHISSTVSLINQNNISINVTDPNQLSQKQIEIDTNSSFEENNLVDEDELNISRYWPSLPPLPSKQVHQQSTSEDDSSDLQQHQPIVTTVSDDDDTTTYASHSDRRKHLLLQYFNNLDKGDLEIGALTTTTSAVPIGGSAHVQTCGHHLHLRCWSSYLTSLRGAQRFNSDKGEYSCPLCRQLANSIMPLIPPTSDSEQKQYGVATSNPMNKYIALTDALNRLTDIINVTPPSSNVSIGESSSSAITPSNQAAIVKHTYSLHEHIQFRFSQDRSQVIQNHIRSPPPREEGCFGVELECGEDSLLDAINRCVSDMISTTVITAAAHTFSTPPNLLTPAQREKLYKVRWHSVVSVAWTNIHVELVQRNNTLLTQEKESWSLQHGSSCYRHQRYAMTNTDKSGSNNYYNMLPKRNCIAPLLNVLRVSAQSLMSKYHTTTYNTINDVWCKLIGAERSQAQYKMTHPPLLMRDPSIVLLQLSMLIPNLDHDLFDALVKLTYNMQLYVAALKVAITWKQNCNLNRNTYNRCRPHDRYKTSKTILKTEETGSSGDPMDIDDGKVDVPPFLSSVDMAEGDDTSLLLSLRSPTFLQAVALAKNLVFSSQDDENVVNVDVDILANDDEEFKMHHEDNDTDDILDVPIVDSEDEQNIMLLESYGRQCTLPFLRFATLLKKYINEDDEDNLDEIQDSSTLSSSQQQSNSNVEHDRQNELLKNTPSCANERAYINNSRCHQWSRDDYEYFTLACYLKLLNYDEETYEDCANCKEIDNSNSCKNNKDYSPNHEDIKPCITFQPPSAMEAVIWPKWSYSTSDTSDNISTTISRAWLTSFRQALTPSIPRATIICENTNVSPASLEMDPNSSANIMMAARLLLAVDCCDGGLSKYYHNTSEINDSNSDRGLRLLPTVKWTGPRLLKLPHCYDDVFQYYHGRPCHRCHGVPRESSLCLICGTVVCLKENCCKTNGIFEAVQHSLECGGGTGMFLVVTSSSVVVIRGKRACLWGSVYLDTFGEEDRELKRGKPLYLSVERYKLLERQWLAHRFDHTNKKWVWHRDAL</sequence>
<evidence type="ECO:0000256" key="2">
    <source>
        <dbReference type="ARBA" id="ARBA00004906"/>
    </source>
</evidence>
<feature type="transmembrane region" description="Helical" evidence="12">
    <location>
        <begin position="29"/>
        <end position="52"/>
    </location>
</feature>
<dbReference type="CDD" id="cd19673">
    <property type="entry name" value="UBR-box_UBR3"/>
    <property type="match status" value="1"/>
</dbReference>
<feature type="compositionally biased region" description="Low complexity" evidence="11">
    <location>
        <begin position="1413"/>
        <end position="1431"/>
    </location>
</feature>
<keyword evidence="14" id="KW-1185">Reference proteome</keyword>
<feature type="region of interest" description="Disordered" evidence="11">
    <location>
        <begin position="347"/>
        <end position="402"/>
    </location>
</feature>
<proteinExistence type="inferred from homology"/>
<evidence type="ECO:0000256" key="9">
    <source>
        <dbReference type="PROSITE-ProRule" id="PRU00508"/>
    </source>
</evidence>
<dbReference type="InterPro" id="IPR003126">
    <property type="entry name" value="Znf_UBR"/>
</dbReference>
<dbReference type="SUPFAM" id="SSF57850">
    <property type="entry name" value="RING/U-box"/>
    <property type="match status" value="1"/>
</dbReference>
<comment type="similarity">
    <text evidence="8 10">Belongs to the E3 ubiquitin-protein ligase UBR1-like family.</text>
</comment>
<name>A0A8B8GD32_9HEMI</name>
<dbReference type="SMART" id="SM00396">
    <property type="entry name" value="ZnF_UBR1"/>
    <property type="match status" value="1"/>
</dbReference>
<dbReference type="GO" id="GO:0061630">
    <property type="term" value="F:ubiquitin protein ligase activity"/>
    <property type="evidence" value="ECO:0007669"/>
    <property type="project" value="UniProtKB-UniRule"/>
</dbReference>
<evidence type="ECO:0000259" key="13">
    <source>
        <dbReference type="PROSITE" id="PS51157"/>
    </source>
</evidence>
<dbReference type="Gene3D" id="2.10.110.30">
    <property type="match status" value="1"/>
</dbReference>
<evidence type="ECO:0000256" key="1">
    <source>
        <dbReference type="ARBA" id="ARBA00000900"/>
    </source>
</evidence>
<dbReference type="InterPro" id="IPR055194">
    <property type="entry name" value="UBR1-like_WH"/>
</dbReference>
<dbReference type="GO" id="GO:0000151">
    <property type="term" value="C:ubiquitin ligase complex"/>
    <property type="evidence" value="ECO:0007669"/>
    <property type="project" value="TreeGrafter"/>
</dbReference>
<keyword evidence="12" id="KW-0472">Membrane</keyword>
<accession>A0A8B8GD32</accession>
<dbReference type="GO" id="GO:0016567">
    <property type="term" value="P:protein ubiquitination"/>
    <property type="evidence" value="ECO:0007669"/>
    <property type="project" value="UniProtKB-UniRule"/>
</dbReference>
<comment type="catalytic activity">
    <reaction evidence="1 10">
        <text>S-ubiquitinyl-[E2 ubiquitin-conjugating enzyme]-L-cysteine + [acceptor protein]-L-lysine = [E2 ubiquitin-conjugating enzyme]-L-cysteine + N(6)-ubiquitinyl-[acceptor protein]-L-lysine.</text>
        <dbReference type="EC" id="2.3.2.27"/>
    </reaction>
</comment>
<evidence type="ECO:0000256" key="10">
    <source>
        <dbReference type="RuleBase" id="RU366018"/>
    </source>
</evidence>
<feature type="compositionally biased region" description="Low complexity" evidence="11">
    <location>
        <begin position="2177"/>
        <end position="2190"/>
    </location>
</feature>
<gene>
    <name evidence="15" type="primary">LOC112691203</name>
</gene>
<keyword evidence="5 10" id="KW-0863">Zinc-finger</keyword>
<feature type="region of interest" description="Disordered" evidence="11">
    <location>
        <begin position="1349"/>
        <end position="1373"/>
    </location>
</feature>
<feature type="region of interest" description="Disordered" evidence="11">
    <location>
        <begin position="2176"/>
        <end position="2196"/>
    </location>
</feature>
<dbReference type="Pfam" id="PF18995">
    <property type="entry name" value="PRT6_C"/>
    <property type="match status" value="2"/>
</dbReference>
<dbReference type="GO" id="GO:0008270">
    <property type="term" value="F:zinc ion binding"/>
    <property type="evidence" value="ECO:0007669"/>
    <property type="project" value="UniProtKB-UniRule"/>
</dbReference>
<dbReference type="GO" id="GO:0005737">
    <property type="term" value="C:cytoplasm"/>
    <property type="evidence" value="ECO:0007669"/>
    <property type="project" value="TreeGrafter"/>
</dbReference>
<dbReference type="GeneID" id="112691203"/>
<dbReference type="PANTHER" id="PTHR21497:SF39">
    <property type="entry name" value="E3 UBIQUITIN-PROTEIN LIGASE UBR3"/>
    <property type="match status" value="1"/>
</dbReference>
<keyword evidence="6 10" id="KW-0833">Ubl conjugation pathway</keyword>
<dbReference type="InterPro" id="IPR044046">
    <property type="entry name" value="E3_ligase_UBR-like_C"/>
</dbReference>
<feature type="domain" description="UBR-type" evidence="13">
    <location>
        <begin position="123"/>
        <end position="194"/>
    </location>
</feature>
<dbReference type="RefSeq" id="XP_025421139.1">
    <property type="nucleotide sequence ID" value="XM_025565354.1"/>
</dbReference>
<evidence type="ECO:0000256" key="6">
    <source>
        <dbReference type="ARBA" id="ARBA00022786"/>
    </source>
</evidence>
<dbReference type="Proteomes" id="UP000694846">
    <property type="component" value="Unplaced"/>
</dbReference>
<evidence type="ECO:0000313" key="14">
    <source>
        <dbReference type="Proteomes" id="UP000694846"/>
    </source>
</evidence>
<protein>
    <recommendedName>
        <fullName evidence="10">E3 ubiquitin-protein ligase</fullName>
        <ecNumber evidence="10">2.3.2.27</ecNumber>
    </recommendedName>
</protein>
<evidence type="ECO:0000256" key="4">
    <source>
        <dbReference type="ARBA" id="ARBA00022723"/>
    </source>
</evidence>
<dbReference type="GO" id="GO:0071596">
    <property type="term" value="P:ubiquitin-dependent protein catabolic process via the N-end rule pathway"/>
    <property type="evidence" value="ECO:0007669"/>
    <property type="project" value="UniProtKB-UniRule"/>
</dbReference>
<evidence type="ECO:0000313" key="15">
    <source>
        <dbReference type="RefSeq" id="XP_025421139.1"/>
    </source>
</evidence>
<evidence type="ECO:0000256" key="7">
    <source>
        <dbReference type="ARBA" id="ARBA00022833"/>
    </source>
</evidence>
<feature type="region of interest" description="Disordered" evidence="11">
    <location>
        <begin position="1058"/>
        <end position="1094"/>
    </location>
</feature>
<keyword evidence="12" id="KW-0812">Transmembrane</keyword>
<keyword evidence="12" id="KW-1133">Transmembrane helix</keyword>
<feature type="region of interest" description="Disordered" evidence="11">
    <location>
        <begin position="1396"/>
        <end position="1432"/>
    </location>
</feature>
<dbReference type="UniPathway" id="UPA00143"/>
<comment type="pathway">
    <text evidence="2 10">Protein modification; protein ubiquitination.</text>
</comment>
<feature type="compositionally biased region" description="Basic and acidic residues" evidence="11">
    <location>
        <begin position="1084"/>
        <end position="1094"/>
    </location>
</feature>
<dbReference type="OrthoDB" id="15304at2759"/>
<evidence type="ECO:0000256" key="12">
    <source>
        <dbReference type="SAM" id="Phobius"/>
    </source>
</evidence>
<feature type="compositionally biased region" description="Acidic residues" evidence="11">
    <location>
        <begin position="382"/>
        <end position="393"/>
    </location>
</feature>
<evidence type="ECO:0000256" key="3">
    <source>
        <dbReference type="ARBA" id="ARBA00022679"/>
    </source>
</evidence>
<evidence type="ECO:0000256" key="8">
    <source>
        <dbReference type="ARBA" id="ARBA00046341"/>
    </source>
</evidence>
<evidence type="ECO:0000256" key="5">
    <source>
        <dbReference type="ARBA" id="ARBA00022771"/>
    </source>
</evidence>
<dbReference type="PROSITE" id="PS51157">
    <property type="entry name" value="ZF_UBR"/>
    <property type="match status" value="1"/>
</dbReference>
<organism evidence="14 15">
    <name type="scientific">Sipha flava</name>
    <name type="common">yellow sugarcane aphid</name>
    <dbReference type="NCBI Taxonomy" id="143950"/>
    <lineage>
        <taxon>Eukaryota</taxon>
        <taxon>Metazoa</taxon>
        <taxon>Ecdysozoa</taxon>
        <taxon>Arthropoda</taxon>
        <taxon>Hexapoda</taxon>
        <taxon>Insecta</taxon>
        <taxon>Pterygota</taxon>
        <taxon>Neoptera</taxon>
        <taxon>Paraneoptera</taxon>
        <taxon>Hemiptera</taxon>
        <taxon>Sternorrhyncha</taxon>
        <taxon>Aphidomorpha</taxon>
        <taxon>Aphidoidea</taxon>
        <taxon>Aphididae</taxon>
        <taxon>Sipha</taxon>
    </lineage>
</organism>
<comment type="function">
    <text evidence="10">Ubiquitin ligase protein which is a component of the N-end rule pathway. Recognizes and binds to proteins bearing specific N-terminal residues that are destabilizing according to the N-end rule, leading to their ubiquitination and subsequent degradation.</text>
</comment>
<dbReference type="FunFam" id="2.10.110.30:FF:000002">
    <property type="entry name" value="Putative e3 ubiquitin-protein ligase ubr3"/>
    <property type="match status" value="1"/>
</dbReference>